<dbReference type="OrthoDB" id="9815357at2"/>
<gene>
    <name evidence="9" type="ORF">DFR47_104376</name>
</gene>
<accession>A0A366DY56</accession>
<dbReference type="InterPro" id="IPR051692">
    <property type="entry name" value="OMP-like"/>
</dbReference>
<dbReference type="GO" id="GO:0009279">
    <property type="term" value="C:cell outer membrane"/>
    <property type="evidence" value="ECO:0007669"/>
    <property type="project" value="UniProtKB-SubCell"/>
</dbReference>
<comment type="similarity">
    <text evidence="6">Belongs to the Omp25/RopB family.</text>
</comment>
<dbReference type="SUPFAM" id="SSF56925">
    <property type="entry name" value="OMPA-like"/>
    <property type="match status" value="1"/>
</dbReference>
<dbReference type="Gene3D" id="2.40.160.20">
    <property type="match status" value="1"/>
</dbReference>
<keyword evidence="3 7" id="KW-0732">Signal</keyword>
<evidence type="ECO:0000256" key="3">
    <source>
        <dbReference type="ARBA" id="ARBA00022729"/>
    </source>
</evidence>
<dbReference type="InterPro" id="IPR027385">
    <property type="entry name" value="Beta-barrel_OMP"/>
</dbReference>
<comment type="caution">
    <text evidence="9">The sequence shown here is derived from an EMBL/GenBank/DDBJ whole genome shotgun (WGS) entry which is preliminary data.</text>
</comment>
<evidence type="ECO:0000256" key="1">
    <source>
        <dbReference type="ARBA" id="ARBA00004442"/>
    </source>
</evidence>
<comment type="subcellular location">
    <subcellularLocation>
        <location evidence="1">Cell outer membrane</location>
    </subcellularLocation>
</comment>
<evidence type="ECO:0000313" key="10">
    <source>
        <dbReference type="Proteomes" id="UP000252893"/>
    </source>
</evidence>
<dbReference type="AlphaFoldDB" id="A0A366DY56"/>
<keyword evidence="2" id="KW-0812">Transmembrane</keyword>
<dbReference type="Pfam" id="PF13505">
    <property type="entry name" value="OMP_b-brl"/>
    <property type="match status" value="1"/>
</dbReference>
<feature type="signal peptide" evidence="7">
    <location>
        <begin position="1"/>
        <end position="23"/>
    </location>
</feature>
<evidence type="ECO:0000256" key="2">
    <source>
        <dbReference type="ARBA" id="ARBA00022452"/>
    </source>
</evidence>
<dbReference type="EMBL" id="QNRH01000004">
    <property type="protein sequence ID" value="RBO95013.1"/>
    <property type="molecule type" value="Genomic_DNA"/>
</dbReference>
<evidence type="ECO:0000256" key="7">
    <source>
        <dbReference type="SAM" id="SignalP"/>
    </source>
</evidence>
<dbReference type="RefSeq" id="WP_113944856.1">
    <property type="nucleotide sequence ID" value="NZ_JBHEEG010000001.1"/>
</dbReference>
<sequence length="213" mass="22780">MRHITLFSTAALALALTQAPALAADAFNNNDYSYNDSSSSYDAPATWEGNYVGAQLGTTSSKTPSPFSSRTSALGGIVAGKNFQSGNFVYGGELEGNFGEAEHKIQDNGRLQQSWSGVAKVKAGYAMDKTLVYGTVGYGTTKFKPKDNVTSGSKWAGGVQLGAGVEQQLSGPFSVKAEYNYMRHNGVKTSVNDTRYENNLKTHALKAGVNYRF</sequence>
<reference evidence="9 10" key="1">
    <citation type="submission" date="2018-06" db="EMBL/GenBank/DDBJ databases">
        <title>Genomic Encyclopedia of Type Strains, Phase IV (KMG-IV): sequencing the most valuable type-strain genomes for metagenomic binning, comparative biology and taxonomic classification.</title>
        <authorList>
            <person name="Goeker M."/>
        </authorList>
    </citation>
    <scope>NUCLEOTIDE SEQUENCE [LARGE SCALE GENOMIC DNA]</scope>
    <source>
        <strain evidence="9 10">DSM 25619</strain>
    </source>
</reference>
<feature type="domain" description="Outer membrane protein beta-barrel" evidence="8">
    <location>
        <begin position="11"/>
        <end position="213"/>
    </location>
</feature>
<dbReference type="InterPro" id="IPR011250">
    <property type="entry name" value="OMP/PagP_B-barrel"/>
</dbReference>
<keyword evidence="2" id="KW-1134">Transmembrane beta strand</keyword>
<dbReference type="PANTHER" id="PTHR34001">
    <property type="entry name" value="BLL7405 PROTEIN"/>
    <property type="match status" value="1"/>
</dbReference>
<evidence type="ECO:0000256" key="6">
    <source>
        <dbReference type="ARBA" id="ARBA00038306"/>
    </source>
</evidence>
<evidence type="ECO:0000259" key="8">
    <source>
        <dbReference type="Pfam" id="PF13505"/>
    </source>
</evidence>
<name>A0A366DY56_9HYPH</name>
<proteinExistence type="inferred from homology"/>
<feature type="chain" id="PRO_5017066643" evidence="7">
    <location>
        <begin position="24"/>
        <end position="213"/>
    </location>
</feature>
<keyword evidence="4" id="KW-0472">Membrane</keyword>
<keyword evidence="10" id="KW-1185">Reference proteome</keyword>
<dbReference type="PANTHER" id="PTHR34001:SF3">
    <property type="entry name" value="BLL7405 PROTEIN"/>
    <property type="match status" value="1"/>
</dbReference>
<evidence type="ECO:0000256" key="4">
    <source>
        <dbReference type="ARBA" id="ARBA00023136"/>
    </source>
</evidence>
<protein>
    <submittedName>
        <fullName evidence="9">Outer membrane immunogenic protein</fullName>
    </submittedName>
</protein>
<evidence type="ECO:0000256" key="5">
    <source>
        <dbReference type="ARBA" id="ARBA00023237"/>
    </source>
</evidence>
<evidence type="ECO:0000313" key="9">
    <source>
        <dbReference type="EMBL" id="RBO95013.1"/>
    </source>
</evidence>
<dbReference type="Proteomes" id="UP000252893">
    <property type="component" value="Unassembled WGS sequence"/>
</dbReference>
<keyword evidence="5" id="KW-0998">Cell outer membrane</keyword>
<organism evidence="9 10">
    <name type="scientific">Pseudochrobactrum asaccharolyticum</name>
    <dbReference type="NCBI Taxonomy" id="354351"/>
    <lineage>
        <taxon>Bacteria</taxon>
        <taxon>Pseudomonadati</taxon>
        <taxon>Pseudomonadota</taxon>
        <taxon>Alphaproteobacteria</taxon>
        <taxon>Hyphomicrobiales</taxon>
        <taxon>Brucellaceae</taxon>
        <taxon>Pseudochrobactrum</taxon>
    </lineage>
</organism>